<evidence type="ECO:0000259" key="5">
    <source>
        <dbReference type="PROSITE" id="PS51464"/>
    </source>
</evidence>
<name>A0A2T7AQC5_9ENTR</name>
<evidence type="ECO:0000313" key="7">
    <source>
        <dbReference type="EMBL" id="PUX11693.1"/>
    </source>
</evidence>
<dbReference type="OrthoDB" id="3237351at2"/>
<evidence type="ECO:0000259" key="4">
    <source>
        <dbReference type="PROSITE" id="PS51071"/>
    </source>
</evidence>
<dbReference type="GO" id="GO:1901135">
    <property type="term" value="P:carbohydrate derivative metabolic process"/>
    <property type="evidence" value="ECO:0007669"/>
    <property type="project" value="InterPro"/>
</dbReference>
<dbReference type="InterPro" id="IPR001347">
    <property type="entry name" value="SIS_dom"/>
</dbReference>
<dbReference type="Proteomes" id="UP000244378">
    <property type="component" value="Unassembled WGS sequence"/>
</dbReference>
<organism evidence="7 8">
    <name type="scientific">Cronobacter muytjensii</name>
    <dbReference type="NCBI Taxonomy" id="413501"/>
    <lineage>
        <taxon>Bacteria</taxon>
        <taxon>Pseudomonadati</taxon>
        <taxon>Pseudomonadota</taxon>
        <taxon>Gammaproteobacteria</taxon>
        <taxon>Enterobacterales</taxon>
        <taxon>Enterobacteriaceae</taxon>
        <taxon>Cronobacter</taxon>
    </lineage>
</organism>
<dbReference type="Gene3D" id="3.40.50.10490">
    <property type="entry name" value="Glucose-6-phosphate isomerase like protein, domain 1"/>
    <property type="match status" value="1"/>
</dbReference>
<proteinExistence type="predicted"/>
<dbReference type="SUPFAM" id="SSF53697">
    <property type="entry name" value="SIS domain"/>
    <property type="match status" value="1"/>
</dbReference>
<dbReference type="GO" id="GO:0003677">
    <property type="term" value="F:DNA binding"/>
    <property type="evidence" value="ECO:0007669"/>
    <property type="project" value="UniProtKB-KW"/>
</dbReference>
<keyword evidence="2" id="KW-0238">DNA-binding</keyword>
<dbReference type="PANTHER" id="PTHR30514">
    <property type="entry name" value="GLUCOKINASE"/>
    <property type="match status" value="1"/>
</dbReference>
<dbReference type="Pfam" id="PF01418">
    <property type="entry name" value="HTH_6"/>
    <property type="match status" value="1"/>
</dbReference>
<dbReference type="InterPro" id="IPR000281">
    <property type="entry name" value="HTH_RpiR"/>
</dbReference>
<dbReference type="Gene3D" id="1.10.10.10">
    <property type="entry name" value="Winged helix-like DNA-binding domain superfamily/Winged helix DNA-binding domain"/>
    <property type="match status" value="1"/>
</dbReference>
<dbReference type="EMBL" id="MSAE01000033">
    <property type="protein sequence ID" value="PUX11693.1"/>
    <property type="molecule type" value="Genomic_DNA"/>
</dbReference>
<feature type="domain" description="SIS" evidence="5">
    <location>
        <begin position="118"/>
        <end position="257"/>
    </location>
</feature>
<dbReference type="GO" id="GO:0003700">
    <property type="term" value="F:DNA-binding transcription factor activity"/>
    <property type="evidence" value="ECO:0007669"/>
    <property type="project" value="InterPro"/>
</dbReference>
<dbReference type="PANTHER" id="PTHR30514:SF21">
    <property type="entry name" value="RPIR-FAMILY TRANSCRIPTIONAL REGULATOR"/>
    <property type="match status" value="1"/>
</dbReference>
<keyword evidence="9" id="KW-1185">Reference proteome</keyword>
<keyword evidence="1" id="KW-0805">Transcription regulation</keyword>
<keyword evidence="3" id="KW-0804">Transcription</keyword>
<feature type="domain" description="HTH rpiR-type" evidence="4">
    <location>
        <begin position="2"/>
        <end position="78"/>
    </location>
</feature>
<dbReference type="SUPFAM" id="SSF46689">
    <property type="entry name" value="Homeodomain-like"/>
    <property type="match status" value="1"/>
</dbReference>
<accession>A0A2T7AQC5</accession>
<dbReference type="InterPro" id="IPR047640">
    <property type="entry name" value="RpiR-like"/>
</dbReference>
<reference evidence="7 8" key="1">
    <citation type="submission" date="2016-12" db="EMBL/GenBank/DDBJ databases">
        <title>Analysis of the Molecular Diversity Among Cronobacter Species Isolated from Filth Flies Using a Pan Genomic DNA Microarray.</title>
        <authorList>
            <person name="Pava-Ripoll M."/>
            <person name="Tall B."/>
            <person name="Farber J."/>
            <person name="Fanning S."/>
            <person name="Lehner A."/>
            <person name="Stephan R."/>
            <person name="Pagotto F."/>
            <person name="Iverson C."/>
            <person name="Ziobro G."/>
            <person name="Miller A."/>
            <person name="Pearson R."/>
            <person name="Yan Q."/>
            <person name="Kim M."/>
            <person name="Jeong S."/>
            <person name="Park J."/>
            <person name="Jun S."/>
            <person name="Choi H."/>
            <person name="Chung T."/>
            <person name="Yoo Y."/>
            <person name="Park E."/>
            <person name="Hwang S."/>
            <person name="Lee B."/>
            <person name="Sathyamoorthy V."/>
            <person name="Carter L."/>
            <person name="Mammel M."/>
            <person name="Jackson S."/>
            <person name="Kothary M."/>
            <person name="Patel I."/>
            <person name="Grim C."/>
            <person name="Gopinath G."/>
            <person name="Gangiredla J."/>
            <person name="Chase H."/>
        </authorList>
    </citation>
    <scope>NUCLEOTIDE SEQUENCE [LARGE SCALE GENOMIC DNA]</scope>
    <source>
        <strain evidence="7 8">MOD1-Md1s</strain>
    </source>
</reference>
<dbReference type="GeneID" id="92212091"/>
<comment type="caution">
    <text evidence="7">The sequence shown here is derived from an EMBL/GenBank/DDBJ whole genome shotgun (WGS) entry which is preliminary data.</text>
</comment>
<evidence type="ECO:0000256" key="1">
    <source>
        <dbReference type="ARBA" id="ARBA00023015"/>
    </source>
</evidence>
<dbReference type="EMBL" id="WAGD01000004">
    <property type="protein sequence ID" value="KAB0886536.1"/>
    <property type="molecule type" value="Genomic_DNA"/>
</dbReference>
<dbReference type="Pfam" id="PF01380">
    <property type="entry name" value="SIS"/>
    <property type="match status" value="1"/>
</dbReference>
<evidence type="ECO:0000256" key="3">
    <source>
        <dbReference type="ARBA" id="ARBA00023163"/>
    </source>
</evidence>
<sequence length="257" mass="28803">MDSRLAPLLTRGESLTRAEYRVLSHLTAHPLRVGNITVRELAQETFVSTATIMRLCHKLGFSGYSELIWHCKQLLTDTPHIAIEPDAEPEALPALFERFIDNYQQSFRWVTPEKIAAFSQLLRQKERFFLYGAGFSYLFAEYLTKKLQVLGKTAFISGPGDSRNIFLSNAARYEVFIAVSRSGETEQVLDKARIARNVGMEVVAFTRASANPLAALSGLHFPLYDEAIHYAAEAAGITSFESNLVMLIDLLLLQALE</sequence>
<evidence type="ECO:0000313" key="6">
    <source>
        <dbReference type="EMBL" id="KAB0886536.1"/>
    </source>
</evidence>
<evidence type="ECO:0000256" key="2">
    <source>
        <dbReference type="ARBA" id="ARBA00023125"/>
    </source>
</evidence>
<dbReference type="InterPro" id="IPR035472">
    <property type="entry name" value="RpiR-like_SIS"/>
</dbReference>
<evidence type="ECO:0000313" key="8">
    <source>
        <dbReference type="Proteomes" id="UP000244378"/>
    </source>
</evidence>
<dbReference type="PROSITE" id="PS51071">
    <property type="entry name" value="HTH_RPIR"/>
    <property type="match status" value="1"/>
</dbReference>
<protein>
    <submittedName>
        <fullName evidence="7">MurR/RpiR family transcriptional regulator</fullName>
    </submittedName>
</protein>
<dbReference type="AlphaFoldDB" id="A0A2T7AQC5"/>
<dbReference type="GO" id="GO:0097367">
    <property type="term" value="F:carbohydrate derivative binding"/>
    <property type="evidence" value="ECO:0007669"/>
    <property type="project" value="InterPro"/>
</dbReference>
<dbReference type="Proteomes" id="UP000469927">
    <property type="component" value="Unassembled WGS sequence"/>
</dbReference>
<dbReference type="InterPro" id="IPR046348">
    <property type="entry name" value="SIS_dom_sf"/>
</dbReference>
<dbReference type="RefSeq" id="WP_038861276.1">
    <property type="nucleotide sequence ID" value="NZ_CP187979.1"/>
</dbReference>
<dbReference type="PROSITE" id="PS51464">
    <property type="entry name" value="SIS"/>
    <property type="match status" value="1"/>
</dbReference>
<reference evidence="6 9" key="2">
    <citation type="submission" date="2019-08" db="EMBL/GenBank/DDBJ databases">
        <title>Prevalence, distribution, and phylogeny of type two toxin-antitoxin genes possessed by Cronobacter species where C. sakazakii homologs follow sequence type lineages.</title>
        <authorList>
            <person name="Finkelstein S."/>
            <person name="Negrete F."/>
            <person name="Jang H."/>
            <person name="Gopinath G.R."/>
            <person name="Tall B.D."/>
        </authorList>
    </citation>
    <scope>NUCLEOTIDE SEQUENCE [LARGE SCALE GENOMIC DNA]</scope>
    <source>
        <strain evidence="6 9">MOD1_GK1257</strain>
    </source>
</reference>
<evidence type="ECO:0000313" key="9">
    <source>
        <dbReference type="Proteomes" id="UP000469927"/>
    </source>
</evidence>
<gene>
    <name evidence="7" type="ORF">AUN14_15935</name>
    <name evidence="6" type="ORF">FZI19_00995</name>
</gene>
<dbReference type="InterPro" id="IPR009057">
    <property type="entry name" value="Homeodomain-like_sf"/>
</dbReference>
<dbReference type="InterPro" id="IPR036388">
    <property type="entry name" value="WH-like_DNA-bd_sf"/>
</dbReference>
<dbReference type="CDD" id="cd05013">
    <property type="entry name" value="SIS_RpiR"/>
    <property type="match status" value="1"/>
</dbReference>